<evidence type="ECO:0000313" key="9">
    <source>
        <dbReference type="Proteomes" id="UP000886523"/>
    </source>
</evidence>
<evidence type="ECO:0000256" key="4">
    <source>
        <dbReference type="ARBA" id="ARBA00023136"/>
    </source>
</evidence>
<evidence type="ECO:0000256" key="5">
    <source>
        <dbReference type="SAM" id="MobiDB-lite"/>
    </source>
</evidence>
<dbReference type="InterPro" id="IPR020846">
    <property type="entry name" value="MFS_dom"/>
</dbReference>
<feature type="transmembrane region" description="Helical" evidence="6">
    <location>
        <begin position="322"/>
        <end position="345"/>
    </location>
</feature>
<dbReference type="GO" id="GO:0005886">
    <property type="term" value="C:plasma membrane"/>
    <property type="evidence" value="ECO:0007669"/>
    <property type="project" value="TreeGrafter"/>
</dbReference>
<feature type="transmembrane region" description="Helical" evidence="6">
    <location>
        <begin position="211"/>
        <end position="236"/>
    </location>
</feature>
<dbReference type="InterPro" id="IPR036259">
    <property type="entry name" value="MFS_trans_sf"/>
</dbReference>
<evidence type="ECO:0000256" key="2">
    <source>
        <dbReference type="ARBA" id="ARBA00022692"/>
    </source>
</evidence>
<feature type="transmembrane region" description="Helical" evidence="6">
    <location>
        <begin position="242"/>
        <end position="262"/>
    </location>
</feature>
<sequence>MDSISVVPTRVSDLEDSPHRETPVLVIRRPSFDGTISDADDLKEDPGPRRSVVTIVGRDEAYLVGWDGPDDMENPKNWSKGLRWYISALMGLLVGNATFGSSAPSGIIPQMQEYFGFSSEVATLTVSLFVAGYCVYGPLLWGPLSETYGRRPIFIISFFLATIFQMACALSTNTASILIFRFLGGCFSASPLANSGAVISDVWDARTRGSAMTIFTLGPFAGPALGPAVGGFIGVSGASWRWLYWILTIISGVHFVLVIFTLPETYAPTILKQKAQRRRKETGNDQWYAPLEAVKVTLRERYLLFEAYPIVFEEGHHLNAGIAGLMFLPLLVGCALGCVVTIVYFNPQYNKLADLYAPHHVPPEVRLHLCILGGPLFVISLFWFGWTSYPGISYWSPMLAGGMFGMGWQLIFLSLVNYVVEVYLSVAASALAVTVIVRSAFGAGFPLFARQMYEKLNPRWASTVLAFISLVLVPIPILFVRYGPYLRTKSKNMPAASRETAVLPSKQTQTLPKEGKEEEEEEESEPSAYPSAYPSSRQLSAPQPV</sequence>
<evidence type="ECO:0000256" key="1">
    <source>
        <dbReference type="ARBA" id="ARBA00004141"/>
    </source>
</evidence>
<comment type="caution">
    <text evidence="8">The sequence shown here is derived from an EMBL/GenBank/DDBJ whole genome shotgun (WGS) entry which is preliminary data.</text>
</comment>
<feature type="domain" description="Major facilitator superfamily (MFS) profile" evidence="7">
    <location>
        <begin position="84"/>
        <end position="487"/>
    </location>
</feature>
<dbReference type="FunFam" id="1.20.1250.20:FF:000011">
    <property type="entry name" value="MFS multidrug transporter, putative"/>
    <property type="match status" value="1"/>
</dbReference>
<feature type="transmembrane region" description="Helical" evidence="6">
    <location>
        <begin position="398"/>
        <end position="420"/>
    </location>
</feature>
<feature type="compositionally biased region" description="Low complexity" evidence="5">
    <location>
        <begin position="526"/>
        <end position="536"/>
    </location>
</feature>
<evidence type="ECO:0000256" key="3">
    <source>
        <dbReference type="ARBA" id="ARBA00022989"/>
    </source>
</evidence>
<keyword evidence="2 6" id="KW-0812">Transmembrane</keyword>
<feature type="transmembrane region" description="Helical" evidence="6">
    <location>
        <begin position="121"/>
        <end position="141"/>
    </location>
</feature>
<feature type="region of interest" description="Disordered" evidence="5">
    <location>
        <begin position="496"/>
        <end position="545"/>
    </location>
</feature>
<keyword evidence="3 6" id="KW-1133">Transmembrane helix</keyword>
<dbReference type="CDD" id="cd17323">
    <property type="entry name" value="MFS_Tpo1_MDR_like"/>
    <property type="match status" value="1"/>
</dbReference>
<feature type="transmembrane region" description="Helical" evidence="6">
    <location>
        <begin position="426"/>
        <end position="448"/>
    </location>
</feature>
<organism evidence="8 9">
    <name type="scientific">Hydnum rufescens UP504</name>
    <dbReference type="NCBI Taxonomy" id="1448309"/>
    <lineage>
        <taxon>Eukaryota</taxon>
        <taxon>Fungi</taxon>
        <taxon>Dikarya</taxon>
        <taxon>Basidiomycota</taxon>
        <taxon>Agaricomycotina</taxon>
        <taxon>Agaricomycetes</taxon>
        <taxon>Cantharellales</taxon>
        <taxon>Hydnaceae</taxon>
        <taxon>Hydnum</taxon>
    </lineage>
</organism>
<dbReference type="PROSITE" id="PS50850">
    <property type="entry name" value="MFS"/>
    <property type="match status" value="1"/>
</dbReference>
<dbReference type="OrthoDB" id="9986881at2759"/>
<dbReference type="PANTHER" id="PTHR23502">
    <property type="entry name" value="MAJOR FACILITATOR SUPERFAMILY"/>
    <property type="match status" value="1"/>
</dbReference>
<dbReference type="Gene3D" id="1.20.1250.20">
    <property type="entry name" value="MFS general substrate transporter like domains"/>
    <property type="match status" value="1"/>
</dbReference>
<dbReference type="SUPFAM" id="SSF103473">
    <property type="entry name" value="MFS general substrate transporter"/>
    <property type="match status" value="1"/>
</dbReference>
<keyword evidence="4 6" id="KW-0472">Membrane</keyword>
<dbReference type="GO" id="GO:0022857">
    <property type="term" value="F:transmembrane transporter activity"/>
    <property type="evidence" value="ECO:0007669"/>
    <property type="project" value="InterPro"/>
</dbReference>
<dbReference type="AlphaFoldDB" id="A0A9P6B924"/>
<reference evidence="8" key="1">
    <citation type="journal article" date="2020" name="Nat. Commun.">
        <title>Large-scale genome sequencing of mycorrhizal fungi provides insights into the early evolution of symbiotic traits.</title>
        <authorList>
            <person name="Miyauchi S."/>
            <person name="Kiss E."/>
            <person name="Kuo A."/>
            <person name="Drula E."/>
            <person name="Kohler A."/>
            <person name="Sanchez-Garcia M."/>
            <person name="Morin E."/>
            <person name="Andreopoulos B."/>
            <person name="Barry K.W."/>
            <person name="Bonito G."/>
            <person name="Buee M."/>
            <person name="Carver A."/>
            <person name="Chen C."/>
            <person name="Cichocki N."/>
            <person name="Clum A."/>
            <person name="Culley D."/>
            <person name="Crous P.W."/>
            <person name="Fauchery L."/>
            <person name="Girlanda M."/>
            <person name="Hayes R.D."/>
            <person name="Keri Z."/>
            <person name="LaButti K."/>
            <person name="Lipzen A."/>
            <person name="Lombard V."/>
            <person name="Magnuson J."/>
            <person name="Maillard F."/>
            <person name="Murat C."/>
            <person name="Nolan M."/>
            <person name="Ohm R.A."/>
            <person name="Pangilinan J."/>
            <person name="Pereira M.F."/>
            <person name="Perotto S."/>
            <person name="Peter M."/>
            <person name="Pfister S."/>
            <person name="Riley R."/>
            <person name="Sitrit Y."/>
            <person name="Stielow J.B."/>
            <person name="Szollosi G."/>
            <person name="Zifcakova L."/>
            <person name="Stursova M."/>
            <person name="Spatafora J.W."/>
            <person name="Tedersoo L."/>
            <person name="Vaario L.M."/>
            <person name="Yamada A."/>
            <person name="Yan M."/>
            <person name="Wang P."/>
            <person name="Xu J."/>
            <person name="Bruns T."/>
            <person name="Baldrian P."/>
            <person name="Vilgalys R."/>
            <person name="Dunand C."/>
            <person name="Henrissat B."/>
            <person name="Grigoriev I.V."/>
            <person name="Hibbett D."/>
            <person name="Nagy L.G."/>
            <person name="Martin F.M."/>
        </authorList>
    </citation>
    <scope>NUCLEOTIDE SEQUENCE</scope>
    <source>
        <strain evidence="8">UP504</strain>
    </source>
</reference>
<evidence type="ECO:0000256" key="6">
    <source>
        <dbReference type="SAM" id="Phobius"/>
    </source>
</evidence>
<feature type="transmembrane region" description="Helical" evidence="6">
    <location>
        <begin position="153"/>
        <end position="172"/>
    </location>
</feature>
<feature type="transmembrane region" description="Helical" evidence="6">
    <location>
        <begin position="460"/>
        <end position="482"/>
    </location>
</feature>
<keyword evidence="9" id="KW-1185">Reference proteome</keyword>
<dbReference type="EMBL" id="MU128914">
    <property type="protein sequence ID" value="KAF9520018.1"/>
    <property type="molecule type" value="Genomic_DNA"/>
</dbReference>
<accession>A0A9P6B924</accession>
<dbReference type="PANTHER" id="PTHR23502:SF173">
    <property type="entry name" value="MFS-MULTIDRUG-RESISTANCE TRANSPORTER-RELATED"/>
    <property type="match status" value="1"/>
</dbReference>
<feature type="transmembrane region" description="Helical" evidence="6">
    <location>
        <begin position="82"/>
        <end position="101"/>
    </location>
</feature>
<feature type="transmembrane region" description="Helical" evidence="6">
    <location>
        <begin position="365"/>
        <end position="386"/>
    </location>
</feature>
<gene>
    <name evidence="8" type="ORF">BS47DRAFT_1336297</name>
</gene>
<feature type="transmembrane region" description="Helical" evidence="6">
    <location>
        <begin position="178"/>
        <end position="199"/>
    </location>
</feature>
<name>A0A9P6B924_9AGAM</name>
<dbReference type="Pfam" id="PF07690">
    <property type="entry name" value="MFS_1"/>
    <property type="match status" value="1"/>
</dbReference>
<evidence type="ECO:0000313" key="8">
    <source>
        <dbReference type="EMBL" id="KAF9520018.1"/>
    </source>
</evidence>
<dbReference type="InterPro" id="IPR011701">
    <property type="entry name" value="MFS"/>
</dbReference>
<comment type="subcellular location">
    <subcellularLocation>
        <location evidence="1">Membrane</location>
        <topology evidence="1">Multi-pass membrane protein</topology>
    </subcellularLocation>
</comment>
<dbReference type="Proteomes" id="UP000886523">
    <property type="component" value="Unassembled WGS sequence"/>
</dbReference>
<protein>
    <recommendedName>
        <fullName evidence="7">Major facilitator superfamily (MFS) profile domain-containing protein</fullName>
    </recommendedName>
</protein>
<evidence type="ECO:0000259" key="7">
    <source>
        <dbReference type="PROSITE" id="PS50850"/>
    </source>
</evidence>
<proteinExistence type="predicted"/>